<organism evidence="1">
    <name type="scientific">marine sediment metagenome</name>
    <dbReference type="NCBI Taxonomy" id="412755"/>
    <lineage>
        <taxon>unclassified sequences</taxon>
        <taxon>metagenomes</taxon>
        <taxon>ecological metagenomes</taxon>
    </lineage>
</organism>
<name>X1A1S9_9ZZZZ</name>
<protein>
    <submittedName>
        <fullName evidence="1">Uncharacterized protein</fullName>
    </submittedName>
</protein>
<sequence>MDDGELTLASIAGAISFDWSIEVSDSTAESAIKTDFDGDMEDEFILFTKEDELLTAISTEGKIERTAVVGEVQYPIVVGNIDLGLGQDIAAFPIRRGVDAAFLGVMR</sequence>
<dbReference type="AlphaFoldDB" id="X1A1S9"/>
<gene>
    <name evidence="1" type="ORF">S01H4_28984</name>
</gene>
<comment type="caution">
    <text evidence="1">The sequence shown here is derived from an EMBL/GenBank/DDBJ whole genome shotgun (WGS) entry which is preliminary data.</text>
</comment>
<proteinExistence type="predicted"/>
<accession>X1A1S9</accession>
<reference evidence="1" key="1">
    <citation type="journal article" date="2014" name="Front. Microbiol.">
        <title>High frequency of phylogenetically diverse reductive dehalogenase-homologous genes in deep subseafloor sedimentary metagenomes.</title>
        <authorList>
            <person name="Kawai M."/>
            <person name="Futagami T."/>
            <person name="Toyoda A."/>
            <person name="Takaki Y."/>
            <person name="Nishi S."/>
            <person name="Hori S."/>
            <person name="Arai W."/>
            <person name="Tsubouchi T."/>
            <person name="Morono Y."/>
            <person name="Uchiyama I."/>
            <person name="Ito T."/>
            <person name="Fujiyama A."/>
            <person name="Inagaki F."/>
            <person name="Takami H."/>
        </authorList>
    </citation>
    <scope>NUCLEOTIDE SEQUENCE</scope>
    <source>
        <strain evidence="1">Expedition CK06-06</strain>
    </source>
</reference>
<dbReference type="EMBL" id="BART01014597">
    <property type="protein sequence ID" value="GAG75714.1"/>
    <property type="molecule type" value="Genomic_DNA"/>
</dbReference>
<feature type="non-terminal residue" evidence="1">
    <location>
        <position position="107"/>
    </location>
</feature>
<evidence type="ECO:0000313" key="1">
    <source>
        <dbReference type="EMBL" id="GAG75714.1"/>
    </source>
</evidence>